<proteinExistence type="predicted"/>
<accession>A0A1D9G301</accession>
<dbReference type="EMBL" id="CP017708">
    <property type="protein sequence ID" value="AOY82007.1"/>
    <property type="molecule type" value="Genomic_DNA"/>
</dbReference>
<reference evidence="2" key="1">
    <citation type="submission" date="2016-10" db="EMBL/GenBank/DDBJ databases">
        <title>Comparative genomics uncovers the prolific and rare metabolic potential of the cyanobacterial genus Moorea.</title>
        <authorList>
            <person name="Leao T."/>
            <person name="Castelao G."/>
            <person name="Korobeynikov A."/>
            <person name="Monroe E.A."/>
            <person name="Podell S."/>
            <person name="Glukhov E."/>
            <person name="Allen E."/>
            <person name="Gerwick W.H."/>
            <person name="Gerwick L."/>
        </authorList>
    </citation>
    <scope>NUCLEOTIDE SEQUENCE [LARGE SCALE GENOMIC DNA]</scope>
    <source>
        <strain evidence="2">JHB</strain>
    </source>
</reference>
<dbReference type="Proteomes" id="UP000176944">
    <property type="component" value="Chromosome"/>
</dbReference>
<name>A0A1D9G301_MOOP1</name>
<organism evidence="1 2">
    <name type="scientific">Moorena producens (strain JHB)</name>
    <dbReference type="NCBI Taxonomy" id="1454205"/>
    <lineage>
        <taxon>Bacteria</taxon>
        <taxon>Bacillati</taxon>
        <taxon>Cyanobacteriota</taxon>
        <taxon>Cyanophyceae</taxon>
        <taxon>Coleofasciculales</taxon>
        <taxon>Coleofasciculaceae</taxon>
        <taxon>Moorena</taxon>
    </lineage>
</organism>
<dbReference type="AlphaFoldDB" id="A0A1D9G301"/>
<evidence type="ECO:0000313" key="1">
    <source>
        <dbReference type="EMBL" id="AOY82007.1"/>
    </source>
</evidence>
<sequence>MMLKSLLGMALRVTNVLLKSNYFSQSGHNRFGRLFRMISYGRAKTSLINSSGFGTDQENYVIRLGIGYVIGNWDSIVLLNSIRTYSAILAELRWRKFD</sequence>
<evidence type="ECO:0000313" key="2">
    <source>
        <dbReference type="Proteomes" id="UP000176944"/>
    </source>
</evidence>
<gene>
    <name evidence="1" type="ORF">BJP36_20995</name>
</gene>
<protein>
    <submittedName>
        <fullName evidence="1">Uncharacterized protein</fullName>
    </submittedName>
</protein>